<comment type="caution">
    <text evidence="2">The sequence shown here is derived from an EMBL/GenBank/DDBJ whole genome shotgun (WGS) entry which is preliminary data.</text>
</comment>
<organism evidence="2 3">
    <name type="scientific">Morella rubra</name>
    <name type="common">Chinese bayberry</name>
    <dbReference type="NCBI Taxonomy" id="262757"/>
    <lineage>
        <taxon>Eukaryota</taxon>
        <taxon>Viridiplantae</taxon>
        <taxon>Streptophyta</taxon>
        <taxon>Embryophyta</taxon>
        <taxon>Tracheophyta</taxon>
        <taxon>Spermatophyta</taxon>
        <taxon>Magnoliopsida</taxon>
        <taxon>eudicotyledons</taxon>
        <taxon>Gunneridae</taxon>
        <taxon>Pentapetalae</taxon>
        <taxon>rosids</taxon>
        <taxon>fabids</taxon>
        <taxon>Fagales</taxon>
        <taxon>Myricaceae</taxon>
        <taxon>Morella</taxon>
    </lineage>
</organism>
<keyword evidence="3" id="KW-1185">Reference proteome</keyword>
<accession>A0A6A1WR07</accession>
<sequence length="314" mass="35705">MPEGAVDGVVSIKDPSKWNDKFMRISNYVTTKEAWDILALTHEGTKAIKDSKFQLNVFKFEELLMRDDESFDNFYGKLTAIVNGSFIIGEKISESKKKGNTKFFYKTIWKNFDKKDKENQKKKDESSVQCHGCNGFEHMEFECPTHLRAQRKPAMNASLSDYDSNISSSSKETSSNEKVNYLAFSSSVVSTKNFDLEGDDTLESDSDDLDSLRIAYNELYEESLKLKKNHGLISKEFSMIKLGKDQLTSKIAMFSVKNADLEANVKELKHELEQANLKLNKFSRGSRKLDKMLNIRLSARDKRGLGFSAANAKT</sequence>
<dbReference type="OrthoDB" id="1711498at2759"/>
<protein>
    <submittedName>
        <fullName evidence="2">Uncharacterized protein</fullName>
    </submittedName>
</protein>
<evidence type="ECO:0000256" key="1">
    <source>
        <dbReference type="SAM" id="Coils"/>
    </source>
</evidence>
<evidence type="ECO:0000313" key="3">
    <source>
        <dbReference type="Proteomes" id="UP000516437"/>
    </source>
</evidence>
<evidence type="ECO:0000313" key="2">
    <source>
        <dbReference type="EMBL" id="KAB1225200.1"/>
    </source>
</evidence>
<proteinExistence type="predicted"/>
<dbReference type="EMBL" id="RXIC02000019">
    <property type="protein sequence ID" value="KAB1225200.1"/>
    <property type="molecule type" value="Genomic_DNA"/>
</dbReference>
<dbReference type="AlphaFoldDB" id="A0A6A1WR07"/>
<reference evidence="2 3" key="1">
    <citation type="journal article" date="2019" name="Plant Biotechnol. J.">
        <title>The red bayberry genome and genetic basis of sex determination.</title>
        <authorList>
            <person name="Jia H.M."/>
            <person name="Jia H.J."/>
            <person name="Cai Q.L."/>
            <person name="Wang Y."/>
            <person name="Zhao H.B."/>
            <person name="Yang W.F."/>
            <person name="Wang G.Y."/>
            <person name="Li Y.H."/>
            <person name="Zhan D.L."/>
            <person name="Shen Y.T."/>
            <person name="Niu Q.F."/>
            <person name="Chang L."/>
            <person name="Qiu J."/>
            <person name="Zhao L."/>
            <person name="Xie H.B."/>
            <person name="Fu W.Y."/>
            <person name="Jin J."/>
            <person name="Li X.W."/>
            <person name="Jiao Y."/>
            <person name="Zhou C.C."/>
            <person name="Tu T."/>
            <person name="Chai C.Y."/>
            <person name="Gao J.L."/>
            <person name="Fan L.J."/>
            <person name="van de Weg E."/>
            <person name="Wang J.Y."/>
            <person name="Gao Z.S."/>
        </authorList>
    </citation>
    <scope>NUCLEOTIDE SEQUENCE [LARGE SCALE GENOMIC DNA]</scope>
    <source>
        <tissue evidence="2">Leaves</tissue>
    </source>
</reference>
<feature type="coiled-coil region" evidence="1">
    <location>
        <begin position="209"/>
        <end position="285"/>
    </location>
</feature>
<keyword evidence="1" id="KW-0175">Coiled coil</keyword>
<dbReference type="Proteomes" id="UP000516437">
    <property type="component" value="Chromosome 1"/>
</dbReference>
<gene>
    <name evidence="2" type="ORF">CJ030_MR1G016586</name>
</gene>
<name>A0A6A1WR07_9ROSI</name>